<sequence length="280" mass="30492">MKKIIGVILIIGGIFFALLAVKALVSAPQSYEKIRAAATIKDGKLTPENEGKLVVVSGTLKPAEQLQDPITGVKLPGVTAKRTVWTYERDTNSDDEQVWDWKPENTDYSEKANFGINAEILTTTMLAAPTLLGEFKVESNLLNPIIRNTEFKQYDEKSLNAGWKVLSGGRESSYCVSKENWLPKKSTGTYSTTGYGAQKISYGIVSPDDPLEYTVIGVQKGDTLIKSEDVDSVTTVKGIMTAEEFAEENKKGVRGGSIFGIVAGILLAIIGVGMMAFRRQ</sequence>
<feature type="transmembrane region" description="Helical" evidence="1">
    <location>
        <begin position="258"/>
        <end position="277"/>
    </location>
</feature>
<evidence type="ECO:0000313" key="3">
    <source>
        <dbReference type="Proteomes" id="UP000647416"/>
    </source>
</evidence>
<name>A0A926F852_9FIRM</name>
<dbReference type="EMBL" id="JACRTE010000003">
    <property type="protein sequence ID" value="MBC8596003.1"/>
    <property type="molecule type" value="Genomic_DNA"/>
</dbReference>
<keyword evidence="1" id="KW-0812">Transmembrane</keyword>
<accession>A0A926F852</accession>
<protein>
    <submittedName>
        <fullName evidence="2">Uncharacterized protein</fullName>
    </submittedName>
</protein>
<comment type="caution">
    <text evidence="2">The sequence shown here is derived from an EMBL/GenBank/DDBJ whole genome shotgun (WGS) entry which is preliminary data.</text>
</comment>
<dbReference type="Proteomes" id="UP000647416">
    <property type="component" value="Unassembled WGS sequence"/>
</dbReference>
<dbReference type="AlphaFoldDB" id="A0A926F852"/>
<dbReference type="RefSeq" id="WP_262431573.1">
    <property type="nucleotide sequence ID" value="NZ_JACRTE010000003.1"/>
</dbReference>
<keyword evidence="3" id="KW-1185">Reference proteome</keyword>
<evidence type="ECO:0000313" key="2">
    <source>
        <dbReference type="EMBL" id="MBC8596003.1"/>
    </source>
</evidence>
<keyword evidence="1" id="KW-1133">Transmembrane helix</keyword>
<proteinExistence type="predicted"/>
<evidence type="ECO:0000256" key="1">
    <source>
        <dbReference type="SAM" id="Phobius"/>
    </source>
</evidence>
<organism evidence="2 3">
    <name type="scientific">Qingrenia yutianensis</name>
    <dbReference type="NCBI Taxonomy" id="2763676"/>
    <lineage>
        <taxon>Bacteria</taxon>
        <taxon>Bacillati</taxon>
        <taxon>Bacillota</taxon>
        <taxon>Clostridia</taxon>
        <taxon>Eubacteriales</taxon>
        <taxon>Oscillospiraceae</taxon>
        <taxon>Qingrenia</taxon>
    </lineage>
</organism>
<reference evidence="2" key="1">
    <citation type="submission" date="2020-08" db="EMBL/GenBank/DDBJ databases">
        <title>Genome public.</title>
        <authorList>
            <person name="Liu C."/>
            <person name="Sun Q."/>
        </authorList>
    </citation>
    <scope>NUCLEOTIDE SEQUENCE</scope>
    <source>
        <strain evidence="2">NSJ-50</strain>
    </source>
</reference>
<keyword evidence="1" id="KW-0472">Membrane</keyword>
<gene>
    <name evidence="2" type="ORF">H8706_03855</name>
</gene>